<accession>A0A3M7SQK6</accession>
<organism evidence="1 2">
    <name type="scientific">Brachionus plicatilis</name>
    <name type="common">Marine rotifer</name>
    <name type="synonym">Brachionus muelleri</name>
    <dbReference type="NCBI Taxonomy" id="10195"/>
    <lineage>
        <taxon>Eukaryota</taxon>
        <taxon>Metazoa</taxon>
        <taxon>Spiralia</taxon>
        <taxon>Gnathifera</taxon>
        <taxon>Rotifera</taxon>
        <taxon>Eurotatoria</taxon>
        <taxon>Monogononta</taxon>
        <taxon>Pseudotrocha</taxon>
        <taxon>Ploima</taxon>
        <taxon>Brachionidae</taxon>
        <taxon>Brachionus</taxon>
    </lineage>
</organism>
<name>A0A3M7SQK6_BRAPC</name>
<dbReference type="EMBL" id="REGN01000960">
    <property type="protein sequence ID" value="RNA37910.1"/>
    <property type="molecule type" value="Genomic_DNA"/>
</dbReference>
<proteinExistence type="predicted"/>
<dbReference type="AlphaFoldDB" id="A0A3M7SQK6"/>
<keyword evidence="2" id="KW-1185">Reference proteome</keyword>
<reference evidence="1 2" key="1">
    <citation type="journal article" date="2018" name="Sci. Rep.">
        <title>Genomic signatures of local adaptation to the degree of environmental predictability in rotifers.</title>
        <authorList>
            <person name="Franch-Gras L."/>
            <person name="Hahn C."/>
            <person name="Garcia-Roger E.M."/>
            <person name="Carmona M.J."/>
            <person name="Serra M."/>
            <person name="Gomez A."/>
        </authorList>
    </citation>
    <scope>NUCLEOTIDE SEQUENCE [LARGE SCALE GENOMIC DNA]</scope>
    <source>
        <strain evidence="1">HYR1</strain>
    </source>
</reference>
<evidence type="ECO:0000313" key="1">
    <source>
        <dbReference type="EMBL" id="RNA37910.1"/>
    </source>
</evidence>
<dbReference type="Proteomes" id="UP000276133">
    <property type="component" value="Unassembled WGS sequence"/>
</dbReference>
<evidence type="ECO:0000313" key="2">
    <source>
        <dbReference type="Proteomes" id="UP000276133"/>
    </source>
</evidence>
<gene>
    <name evidence="1" type="ORF">BpHYR1_047033</name>
</gene>
<sequence>MRKTSIYHLISMIVRQNILVPTKVLIRKSSMAIPNDKHENLSLALLFNKLFLFINLYGISSHSQQSSKQKVHSCWKILQNFCDWRADFNESYKNGQFCLNAILFNRKNFMLEATNFINLD</sequence>
<protein>
    <submittedName>
        <fullName evidence="1">Uncharacterized protein</fullName>
    </submittedName>
</protein>
<comment type="caution">
    <text evidence="1">The sequence shown here is derived from an EMBL/GenBank/DDBJ whole genome shotgun (WGS) entry which is preliminary data.</text>
</comment>